<gene>
    <name evidence="6" type="ORF">VP91_00004230</name>
</gene>
<dbReference type="SMART" id="SM00470">
    <property type="entry name" value="ParB"/>
    <property type="match status" value="1"/>
</dbReference>
<dbReference type="InterPro" id="IPR036086">
    <property type="entry name" value="ParB/Sulfiredoxin_sf"/>
</dbReference>
<evidence type="ECO:0000313" key="6">
    <source>
        <dbReference type="EMBL" id="NMN67281.1"/>
    </source>
</evidence>
<name>A0ABX1T328_PELUQ</name>
<keyword evidence="2" id="KW-0159">Chromosome partition</keyword>
<dbReference type="NCBIfam" id="TIGR00180">
    <property type="entry name" value="parB_part"/>
    <property type="match status" value="1"/>
</dbReference>
<dbReference type="InterPro" id="IPR004437">
    <property type="entry name" value="ParB/RepB/Spo0J"/>
</dbReference>
<comment type="caution">
    <text evidence="6">The sequence shown here is derived from an EMBL/GenBank/DDBJ whole genome shotgun (WGS) entry which is preliminary data.</text>
</comment>
<keyword evidence="7" id="KW-1185">Reference proteome</keyword>
<dbReference type="Proteomes" id="UP001166004">
    <property type="component" value="Unassembled WGS sequence"/>
</dbReference>
<dbReference type="Pfam" id="PF02195">
    <property type="entry name" value="ParB_N"/>
    <property type="match status" value="1"/>
</dbReference>
<dbReference type="InterPro" id="IPR050336">
    <property type="entry name" value="Chromosome_partition/occlusion"/>
</dbReference>
<reference evidence="6 7" key="1">
    <citation type="submission" date="2019-07" db="EMBL/GenBank/DDBJ databases">
        <title>SAR11 Genome Evolution.</title>
        <authorList>
            <person name="Giovannoni S."/>
        </authorList>
    </citation>
    <scope>NUCLEOTIDE SEQUENCE [LARGE SCALE GENOMIC DNA]</scope>
    <source>
        <strain evidence="6 7">HTCC9565</strain>
    </source>
</reference>
<dbReference type="Gene3D" id="1.10.10.2830">
    <property type="match status" value="1"/>
</dbReference>
<evidence type="ECO:0000256" key="4">
    <source>
        <dbReference type="ARBA" id="ARBA00025472"/>
    </source>
</evidence>
<organism evidence="6 7">
    <name type="scientific">Pelagibacter ubique</name>
    <dbReference type="NCBI Taxonomy" id="198252"/>
    <lineage>
        <taxon>Bacteria</taxon>
        <taxon>Pseudomonadati</taxon>
        <taxon>Pseudomonadota</taxon>
        <taxon>Alphaproteobacteria</taxon>
        <taxon>Candidatus Pelagibacterales</taxon>
        <taxon>Candidatus Pelagibacteraceae</taxon>
        <taxon>Candidatus Pelagibacter</taxon>
    </lineage>
</organism>
<dbReference type="InterPro" id="IPR041468">
    <property type="entry name" value="HTH_ParB/Spo0J"/>
</dbReference>
<comment type="function">
    <text evidence="4">Involved in chromosome partition. Localize to both poles of the predivisional cell following completion of DNA replication. Binds to the DNA origin of replication.</text>
</comment>
<dbReference type="Pfam" id="PF17762">
    <property type="entry name" value="HTH_ParB"/>
    <property type="match status" value="1"/>
</dbReference>
<evidence type="ECO:0000256" key="3">
    <source>
        <dbReference type="ARBA" id="ARBA00023125"/>
    </source>
</evidence>
<evidence type="ECO:0000313" key="7">
    <source>
        <dbReference type="Proteomes" id="UP001166004"/>
    </source>
</evidence>
<dbReference type="SUPFAM" id="SSF110849">
    <property type="entry name" value="ParB/Sulfiredoxin"/>
    <property type="match status" value="1"/>
</dbReference>
<dbReference type="PANTHER" id="PTHR33375:SF1">
    <property type="entry name" value="CHROMOSOME-PARTITIONING PROTEIN PARB-RELATED"/>
    <property type="match status" value="1"/>
</dbReference>
<dbReference type="InterPro" id="IPR057240">
    <property type="entry name" value="ParB_dimer_C"/>
</dbReference>
<dbReference type="CDD" id="cd16393">
    <property type="entry name" value="SPO0J_N"/>
    <property type="match status" value="1"/>
</dbReference>
<evidence type="ECO:0000256" key="2">
    <source>
        <dbReference type="ARBA" id="ARBA00022829"/>
    </source>
</evidence>
<keyword evidence="3 6" id="KW-0238">DNA-binding</keyword>
<evidence type="ECO:0000259" key="5">
    <source>
        <dbReference type="SMART" id="SM00470"/>
    </source>
</evidence>
<dbReference type="Pfam" id="PF23552">
    <property type="entry name" value="ParB_C"/>
    <property type="match status" value="1"/>
</dbReference>
<dbReference type="Gene3D" id="3.90.1530.30">
    <property type="match status" value="1"/>
</dbReference>
<dbReference type="RefSeq" id="WP_169035783.1">
    <property type="nucleotide sequence ID" value="NZ_LANA01000001.1"/>
</dbReference>
<dbReference type="PANTHER" id="PTHR33375">
    <property type="entry name" value="CHROMOSOME-PARTITIONING PROTEIN PARB-RELATED"/>
    <property type="match status" value="1"/>
</dbReference>
<dbReference type="EMBL" id="LANA01000001">
    <property type="protein sequence ID" value="NMN67281.1"/>
    <property type="molecule type" value="Genomic_DNA"/>
</dbReference>
<sequence length="282" mass="32024">MDANKIKKGLGRGLSSLIGETKVDININKVLISDLLSNRYQPRKLFDEDSLQDLTNSIKERGIIQPIIVRKFKEDNSKYEIIAGERRWLAAQKAGLHEVPVVITDVNDLKSLEFAIIENVQRNDLNAVEEARGYQRLIKEFSYDQEKVAKFIGKSRSHITNFLRLLGLPEGVLKLIETNKLTPGHAKVLVGLDNADFVASKIIEKKLSVRQAENFVKIFKKKKKSYVKSNNPNIQALELSIVEKIGLNVSIKNKRNNTGSLVLEYKDLDQLNKIIEIIKSNY</sequence>
<accession>A0ABX1T328</accession>
<dbReference type="InterPro" id="IPR003115">
    <property type="entry name" value="ParB_N"/>
</dbReference>
<comment type="similarity">
    <text evidence="1">Belongs to the ParB family.</text>
</comment>
<evidence type="ECO:0000256" key="1">
    <source>
        <dbReference type="ARBA" id="ARBA00006295"/>
    </source>
</evidence>
<proteinExistence type="inferred from homology"/>
<dbReference type="GO" id="GO:0003677">
    <property type="term" value="F:DNA binding"/>
    <property type="evidence" value="ECO:0007669"/>
    <property type="project" value="UniProtKB-KW"/>
</dbReference>
<feature type="domain" description="ParB-like N-terminal" evidence="5">
    <location>
        <begin position="28"/>
        <end position="120"/>
    </location>
</feature>
<protein>
    <submittedName>
        <fullName evidence="6">Chromosome segregation DNA-binding protein</fullName>
    </submittedName>
</protein>